<feature type="binding site" evidence="13">
    <location>
        <position position="150"/>
    </location>
    <ligand>
        <name>Mg(2+)</name>
        <dbReference type="ChEBI" id="CHEBI:18420"/>
        <label>1</label>
    </ligand>
</feature>
<evidence type="ECO:0000256" key="3">
    <source>
        <dbReference type="ARBA" id="ARBA00012453"/>
    </source>
</evidence>
<comment type="function">
    <text evidence="8">Acts on ADP-mannose and ADP-glucose as well as ADP-ribose. Prevents glycogen biosynthesis. The reaction catalyzed by this enzyme is a limiting step of the gluconeogenic process.</text>
</comment>
<dbReference type="GO" id="GO:0019693">
    <property type="term" value="P:ribose phosphate metabolic process"/>
    <property type="evidence" value="ECO:0007669"/>
    <property type="project" value="TreeGrafter"/>
</dbReference>
<evidence type="ECO:0000256" key="10">
    <source>
        <dbReference type="ARBA" id="ARBA00030308"/>
    </source>
</evidence>
<feature type="domain" description="Nudix hydrolase" evidence="15">
    <location>
        <begin position="41"/>
        <end position="179"/>
    </location>
</feature>
<evidence type="ECO:0000256" key="11">
    <source>
        <dbReference type="ARBA" id="ARBA00033056"/>
    </source>
</evidence>
<dbReference type="InterPro" id="IPR000086">
    <property type="entry name" value="NUDIX_hydrolase_dom"/>
</dbReference>
<organism evidence="16 17">
    <name type="scientific">endosymbiont of Galathealinum brachiosum</name>
    <dbReference type="NCBI Taxonomy" id="2200906"/>
    <lineage>
        <taxon>Bacteria</taxon>
        <taxon>Pseudomonadati</taxon>
        <taxon>Pseudomonadota</taxon>
        <taxon>Gammaproteobacteria</taxon>
        <taxon>sulfur-oxidizing symbionts</taxon>
    </lineage>
</organism>
<keyword evidence="17" id="KW-1185">Reference proteome</keyword>
<proteinExistence type="inferred from homology"/>
<keyword evidence="5 13" id="KW-0479">Metal-binding</keyword>
<gene>
    <name evidence="16" type="primary">nudF</name>
    <name evidence="16" type="ORF">DIZ80_13055</name>
</gene>
<dbReference type="EMBL" id="QFXC01000013">
    <property type="protein sequence ID" value="RDH81045.1"/>
    <property type="molecule type" value="Genomic_DNA"/>
</dbReference>
<accession>A0A370D7Y4</accession>
<dbReference type="GO" id="GO:0046872">
    <property type="term" value="F:metal ion binding"/>
    <property type="evidence" value="ECO:0007669"/>
    <property type="project" value="UniProtKB-KW"/>
</dbReference>
<dbReference type="GO" id="GO:0047631">
    <property type="term" value="F:ADP-ribose diphosphatase activity"/>
    <property type="evidence" value="ECO:0007669"/>
    <property type="project" value="UniProtKB-EC"/>
</dbReference>
<evidence type="ECO:0000313" key="17">
    <source>
        <dbReference type="Proteomes" id="UP000254266"/>
    </source>
</evidence>
<evidence type="ECO:0000256" key="1">
    <source>
        <dbReference type="ARBA" id="ARBA00001946"/>
    </source>
</evidence>
<keyword evidence="6 16" id="KW-0378">Hydrolase</keyword>
<evidence type="ECO:0000313" key="16">
    <source>
        <dbReference type="EMBL" id="RDH81045.1"/>
    </source>
</evidence>
<dbReference type="Pfam" id="PF00293">
    <property type="entry name" value="NUDIX"/>
    <property type="match status" value="1"/>
</dbReference>
<evidence type="ECO:0000256" key="4">
    <source>
        <dbReference type="ARBA" id="ARBA00013297"/>
    </source>
</evidence>
<evidence type="ECO:0000256" key="12">
    <source>
        <dbReference type="ARBA" id="ARBA00049546"/>
    </source>
</evidence>
<evidence type="ECO:0000256" key="9">
    <source>
        <dbReference type="ARBA" id="ARBA00030162"/>
    </source>
</evidence>
<dbReference type="Proteomes" id="UP000254266">
    <property type="component" value="Unassembled WGS sequence"/>
</dbReference>
<dbReference type="PANTHER" id="PTHR11839:SF5">
    <property type="entry name" value="ADP-RIBOSE PYROPHOSPHATASE"/>
    <property type="match status" value="1"/>
</dbReference>
<protein>
    <recommendedName>
        <fullName evidence="4">ADP-ribose pyrophosphatase</fullName>
        <ecNumber evidence="3">3.6.1.13</ecNumber>
    </recommendedName>
    <alternativeName>
        <fullName evidence="9">ADP-ribose diphosphatase</fullName>
    </alternativeName>
    <alternativeName>
        <fullName evidence="11">ADP-ribose phosphohydrolase</fullName>
    </alternativeName>
    <alternativeName>
        <fullName evidence="10">Adenosine diphosphoribose pyrophosphatase</fullName>
    </alternativeName>
</protein>
<comment type="catalytic activity">
    <reaction evidence="12">
        <text>ADP-D-ribose + H2O = D-ribose 5-phosphate + AMP + 2 H(+)</text>
        <dbReference type="Rhea" id="RHEA:10412"/>
        <dbReference type="ChEBI" id="CHEBI:15377"/>
        <dbReference type="ChEBI" id="CHEBI:15378"/>
        <dbReference type="ChEBI" id="CHEBI:57967"/>
        <dbReference type="ChEBI" id="CHEBI:78346"/>
        <dbReference type="ChEBI" id="CHEBI:456215"/>
        <dbReference type="EC" id="3.6.1.13"/>
    </reaction>
</comment>
<dbReference type="Gene3D" id="3.90.79.10">
    <property type="entry name" value="Nucleoside Triphosphate Pyrophosphohydrolase"/>
    <property type="match status" value="1"/>
</dbReference>
<dbReference type="PANTHER" id="PTHR11839">
    <property type="entry name" value="UDP/ADP-SUGAR PYROPHOSPHATASE"/>
    <property type="match status" value="1"/>
</dbReference>
<dbReference type="InterPro" id="IPR004385">
    <property type="entry name" value="NDP_pyrophosphatase"/>
</dbReference>
<comment type="caution">
    <text evidence="16">The sequence shown here is derived from an EMBL/GenBank/DDBJ whole genome shotgun (WGS) entry which is preliminary data.</text>
</comment>
<evidence type="ECO:0000256" key="13">
    <source>
        <dbReference type="PIRSR" id="PIRSR604385-2"/>
    </source>
</evidence>
<evidence type="ECO:0000256" key="7">
    <source>
        <dbReference type="ARBA" id="ARBA00022842"/>
    </source>
</evidence>
<comment type="similarity">
    <text evidence="2">Belongs to the Nudix hydrolase family. NudF subfamily.</text>
</comment>
<dbReference type="GO" id="GO:0019144">
    <property type="term" value="F:ADP-sugar diphosphatase activity"/>
    <property type="evidence" value="ECO:0007669"/>
    <property type="project" value="TreeGrafter"/>
</dbReference>
<sequence length="197" mass="22378">MKWKLLKSEPKYRGFFKVDLCHIQHETYQGGEIEVKRELFHRGDAVAVLMYDPSKDKIVLLEQFRVGAIDDENGPWLMEIVAGMVEQGESVVDVARRECMEEAGLDVHSFENVHSFYSSPGGCSEKIHVLCALVDSARAEGIHGVEHEGEDIKVFVVDYTDLHDLMVSGKICAAIPLIALQWLQLNRERLRMESFVM</sequence>
<feature type="binding site" evidence="13">
    <location>
        <position position="102"/>
    </location>
    <ligand>
        <name>Mg(2+)</name>
        <dbReference type="ChEBI" id="CHEBI:18420"/>
        <label>1</label>
    </ligand>
</feature>
<name>A0A370D7Y4_9GAMM</name>
<evidence type="ECO:0000256" key="6">
    <source>
        <dbReference type="ARBA" id="ARBA00022801"/>
    </source>
</evidence>
<dbReference type="GO" id="GO:0005829">
    <property type="term" value="C:cytosol"/>
    <property type="evidence" value="ECO:0007669"/>
    <property type="project" value="TreeGrafter"/>
</dbReference>
<evidence type="ECO:0000259" key="15">
    <source>
        <dbReference type="PROSITE" id="PS51462"/>
    </source>
</evidence>
<evidence type="ECO:0000256" key="8">
    <source>
        <dbReference type="ARBA" id="ARBA00025164"/>
    </source>
</evidence>
<dbReference type="AlphaFoldDB" id="A0A370D7Y4"/>
<feature type="binding site" evidence="13">
    <location>
        <position position="98"/>
    </location>
    <ligand>
        <name>Mg(2+)</name>
        <dbReference type="ChEBI" id="CHEBI:18420"/>
        <label>1</label>
    </ligand>
</feature>
<dbReference type="NCBIfam" id="TIGR00052">
    <property type="entry name" value="nudix-type nucleoside diphosphatase, YffH/AdpP family"/>
    <property type="match status" value="1"/>
</dbReference>
<feature type="binding site" evidence="13">
    <location>
        <position position="82"/>
    </location>
    <ligand>
        <name>Mg(2+)</name>
        <dbReference type="ChEBI" id="CHEBI:18420"/>
        <label>1</label>
    </ligand>
</feature>
<evidence type="ECO:0000256" key="5">
    <source>
        <dbReference type="ARBA" id="ARBA00022723"/>
    </source>
</evidence>
<dbReference type="EC" id="3.6.1.13" evidence="3"/>
<dbReference type="GO" id="GO:0006753">
    <property type="term" value="P:nucleoside phosphate metabolic process"/>
    <property type="evidence" value="ECO:0007669"/>
    <property type="project" value="TreeGrafter"/>
</dbReference>
<dbReference type="PROSITE" id="PS51462">
    <property type="entry name" value="NUDIX"/>
    <property type="match status" value="1"/>
</dbReference>
<comment type="cofactor">
    <cofactor evidence="1 13">
        <name>Mg(2+)</name>
        <dbReference type="ChEBI" id="CHEBI:18420"/>
    </cofactor>
</comment>
<evidence type="ECO:0000256" key="14">
    <source>
        <dbReference type="PIRSR" id="PIRSR604385-3"/>
    </source>
</evidence>
<dbReference type="CDD" id="cd24155">
    <property type="entry name" value="NUDIX_ADPRase"/>
    <property type="match status" value="1"/>
</dbReference>
<dbReference type="InterPro" id="IPR015797">
    <property type="entry name" value="NUDIX_hydrolase-like_dom_sf"/>
</dbReference>
<reference evidence="16 17" key="1">
    <citation type="journal article" date="2018" name="ISME J.">
        <title>Endosymbiont genomes yield clues of tubeworm success.</title>
        <authorList>
            <person name="Li Y."/>
            <person name="Liles M.R."/>
            <person name="Halanych K.M."/>
        </authorList>
    </citation>
    <scope>NUCLEOTIDE SEQUENCE [LARGE SCALE GENOMIC DNA]</scope>
    <source>
        <strain evidence="16">A1464</strain>
    </source>
</reference>
<evidence type="ECO:0000256" key="2">
    <source>
        <dbReference type="ARBA" id="ARBA00007482"/>
    </source>
</evidence>
<dbReference type="SUPFAM" id="SSF55811">
    <property type="entry name" value="Nudix"/>
    <property type="match status" value="1"/>
</dbReference>
<keyword evidence="7 13" id="KW-0460">Magnesium</keyword>
<feature type="short sequence motif" description="Nudix box" evidence="14">
    <location>
        <begin position="83"/>
        <end position="105"/>
    </location>
</feature>